<reference evidence="1" key="1">
    <citation type="submission" date="2013-08" db="EMBL/GenBank/DDBJ databases">
        <authorList>
            <person name="Mendez C."/>
            <person name="Richter M."/>
            <person name="Ferrer M."/>
            <person name="Sanchez J."/>
        </authorList>
    </citation>
    <scope>NUCLEOTIDE SEQUENCE</scope>
</reference>
<accession>T1B1H3</accession>
<comment type="caution">
    <text evidence="1">The sequence shown here is derived from an EMBL/GenBank/DDBJ whole genome shotgun (WGS) entry which is preliminary data.</text>
</comment>
<reference evidence="1" key="2">
    <citation type="journal article" date="2014" name="ISME J.">
        <title>Microbial stratification in low pH oxic and suboxic macroscopic growths along an acid mine drainage.</title>
        <authorList>
            <person name="Mendez-Garcia C."/>
            <person name="Mesa V."/>
            <person name="Sprenger R.R."/>
            <person name="Richter M."/>
            <person name="Diez M.S."/>
            <person name="Solano J."/>
            <person name="Bargiela R."/>
            <person name="Golyshina O.V."/>
            <person name="Manteca A."/>
            <person name="Ramos J.L."/>
            <person name="Gallego J.R."/>
            <person name="Llorente I."/>
            <person name="Martins Dos Santos V.A."/>
            <person name="Jensen O.N."/>
            <person name="Pelaez A.I."/>
            <person name="Sanchez J."/>
            <person name="Ferrer M."/>
        </authorList>
    </citation>
    <scope>NUCLEOTIDE SEQUENCE</scope>
</reference>
<dbReference type="AlphaFoldDB" id="T1B1H3"/>
<evidence type="ECO:0000313" key="1">
    <source>
        <dbReference type="EMBL" id="EQD48190.1"/>
    </source>
</evidence>
<dbReference type="Gene3D" id="3.10.28.20">
    <property type="entry name" value="Acetamidase/Formamidase-like domains"/>
    <property type="match status" value="1"/>
</dbReference>
<protein>
    <submittedName>
        <fullName evidence="1">Uncharacterized protein</fullName>
    </submittedName>
</protein>
<name>T1B1H3_9ZZZZ</name>
<organism evidence="1">
    <name type="scientific">mine drainage metagenome</name>
    <dbReference type="NCBI Taxonomy" id="410659"/>
    <lineage>
        <taxon>unclassified sequences</taxon>
        <taxon>metagenomes</taxon>
        <taxon>ecological metagenomes</taxon>
    </lineage>
</organism>
<proteinExistence type="predicted"/>
<gene>
    <name evidence="1" type="ORF">B1A_14145</name>
</gene>
<dbReference type="EMBL" id="AUZX01010378">
    <property type="protein sequence ID" value="EQD48190.1"/>
    <property type="molecule type" value="Genomic_DNA"/>
</dbReference>
<sequence>MLSSFPRSTYLTASGFGSSVDRAKSDAMKNLSGIIRSKVKSQSVSIRTESDATQHFLRRENLDVSTDAVLKGVYFPKVKFDSHQNGYYALAVLNRKKAAQSLSSDLSSLRLQIFSKKTQLEGSPDPVHQARLLVRIIELEKKAIKKDQELSGLSNMHPILGFSIADDSEQLMNLFS</sequence>